<dbReference type="Proteomes" id="UP000780801">
    <property type="component" value="Unassembled WGS sequence"/>
</dbReference>
<comment type="caution">
    <text evidence="3">The sequence shown here is derived from an EMBL/GenBank/DDBJ whole genome shotgun (WGS) entry which is preliminary data.</text>
</comment>
<reference evidence="3" key="1">
    <citation type="journal article" date="2020" name="Fungal Divers.">
        <title>Resolving the Mortierellaceae phylogeny through synthesis of multi-gene phylogenetics and phylogenomics.</title>
        <authorList>
            <person name="Vandepol N."/>
            <person name="Liber J."/>
            <person name="Desiro A."/>
            <person name="Na H."/>
            <person name="Kennedy M."/>
            <person name="Barry K."/>
            <person name="Grigoriev I.V."/>
            <person name="Miller A.N."/>
            <person name="O'Donnell K."/>
            <person name="Stajich J.E."/>
            <person name="Bonito G."/>
        </authorList>
    </citation>
    <scope>NUCLEOTIDE SEQUENCE</scope>
    <source>
        <strain evidence="3">KOD1015</strain>
    </source>
</reference>
<keyword evidence="4" id="KW-1185">Reference proteome</keyword>
<dbReference type="InterPro" id="IPR041694">
    <property type="entry name" value="ADH_N_2"/>
</dbReference>
<feature type="domain" description="Oxidoreductase N-terminal" evidence="2">
    <location>
        <begin position="9"/>
        <end position="111"/>
    </location>
</feature>
<dbReference type="InterPro" id="IPR045010">
    <property type="entry name" value="MDR_fam"/>
</dbReference>
<name>A0A9P6FK08_9FUNG</name>
<evidence type="ECO:0000313" key="4">
    <source>
        <dbReference type="Proteomes" id="UP000780801"/>
    </source>
</evidence>
<dbReference type="AlphaFoldDB" id="A0A9P6FK08"/>
<evidence type="ECO:0000313" key="3">
    <source>
        <dbReference type="EMBL" id="KAF9577068.1"/>
    </source>
</evidence>
<dbReference type="GO" id="GO:0016628">
    <property type="term" value="F:oxidoreductase activity, acting on the CH-CH group of donors, NAD or NADP as acceptor"/>
    <property type="evidence" value="ECO:0007669"/>
    <property type="project" value="InterPro"/>
</dbReference>
<dbReference type="PANTHER" id="PTHR43205:SF7">
    <property type="entry name" value="PROSTAGLANDIN REDUCTASE 1"/>
    <property type="match status" value="1"/>
</dbReference>
<dbReference type="SUPFAM" id="SSF50129">
    <property type="entry name" value="GroES-like"/>
    <property type="match status" value="1"/>
</dbReference>
<dbReference type="Gene3D" id="3.90.180.10">
    <property type="entry name" value="Medium-chain alcohol dehydrogenases, catalytic domain"/>
    <property type="match status" value="1"/>
</dbReference>
<dbReference type="Pfam" id="PF16884">
    <property type="entry name" value="ADH_N_2"/>
    <property type="match status" value="1"/>
</dbReference>
<accession>A0A9P6FK08</accession>
<evidence type="ECO:0000256" key="1">
    <source>
        <dbReference type="ARBA" id="ARBA00023002"/>
    </source>
</evidence>
<evidence type="ECO:0000259" key="2">
    <source>
        <dbReference type="Pfam" id="PF16884"/>
    </source>
</evidence>
<dbReference type="EMBL" id="JAABOA010005350">
    <property type="protein sequence ID" value="KAF9577068.1"/>
    <property type="molecule type" value="Genomic_DNA"/>
</dbReference>
<gene>
    <name evidence="3" type="ORF">BGW38_007965</name>
</gene>
<organism evidence="3 4">
    <name type="scientific">Lunasporangiospora selenospora</name>
    <dbReference type="NCBI Taxonomy" id="979761"/>
    <lineage>
        <taxon>Eukaryota</taxon>
        <taxon>Fungi</taxon>
        <taxon>Fungi incertae sedis</taxon>
        <taxon>Mucoromycota</taxon>
        <taxon>Mortierellomycotina</taxon>
        <taxon>Mortierellomycetes</taxon>
        <taxon>Mortierellales</taxon>
        <taxon>Mortierellaceae</taxon>
        <taxon>Lunasporangiospora</taxon>
    </lineage>
</organism>
<sequence>MTTKNYQNKSVIFVKHPQGLPLPGQHLAVKNDTQEVDLKEGELLLRNLLVSVDPYLLERMNGIKDLYIPSFELGHPLDSNGVSEVVESKNDKFPVGSVVIGSIRWENYTVVGVNNDLKHIPNARESKLPLSNYIGVLGMPGLTAYGGLLKYGSPKAGETLFVSSALELLVNSLVRLPSNLVSEWLEVLAVMIRSIT</sequence>
<dbReference type="OrthoDB" id="809632at2759"/>
<proteinExistence type="predicted"/>
<keyword evidence="1" id="KW-0560">Oxidoreductase</keyword>
<protein>
    <recommendedName>
        <fullName evidence="2">Oxidoreductase N-terminal domain-containing protein</fullName>
    </recommendedName>
</protein>
<dbReference type="InterPro" id="IPR011032">
    <property type="entry name" value="GroES-like_sf"/>
</dbReference>
<dbReference type="PANTHER" id="PTHR43205">
    <property type="entry name" value="PROSTAGLANDIN REDUCTASE"/>
    <property type="match status" value="1"/>
</dbReference>